<evidence type="ECO:0000313" key="4">
    <source>
        <dbReference type="EMBL" id="SHJ66947.1"/>
    </source>
</evidence>
<keyword evidence="2" id="KW-0378">Hydrolase</keyword>
<dbReference type="OrthoDB" id="328435at2"/>
<comment type="similarity">
    <text evidence="1">Belongs to the thioesterase PaaI family.</text>
</comment>
<name>A0A1M6L6Z9_9FIRM</name>
<keyword evidence="5" id="KW-1185">Reference proteome</keyword>
<dbReference type="AlphaFoldDB" id="A0A1M6L6Z9"/>
<feature type="domain" description="Thioesterase" evidence="3">
    <location>
        <begin position="67"/>
        <end position="140"/>
    </location>
</feature>
<dbReference type="SUPFAM" id="SSF54637">
    <property type="entry name" value="Thioesterase/thiol ester dehydrase-isomerase"/>
    <property type="match status" value="1"/>
</dbReference>
<dbReference type="PANTHER" id="PTHR21660">
    <property type="entry name" value="THIOESTERASE SUPERFAMILY MEMBER-RELATED"/>
    <property type="match status" value="1"/>
</dbReference>
<dbReference type="Proteomes" id="UP000183975">
    <property type="component" value="Unassembled WGS sequence"/>
</dbReference>
<dbReference type="Gene3D" id="3.10.129.10">
    <property type="entry name" value="Hotdog Thioesterase"/>
    <property type="match status" value="1"/>
</dbReference>
<evidence type="ECO:0000256" key="2">
    <source>
        <dbReference type="ARBA" id="ARBA00022801"/>
    </source>
</evidence>
<gene>
    <name evidence="4" type="ORF">SAMN02745138_00295</name>
</gene>
<dbReference type="InterPro" id="IPR039298">
    <property type="entry name" value="ACOT13"/>
</dbReference>
<evidence type="ECO:0000256" key="1">
    <source>
        <dbReference type="ARBA" id="ARBA00008324"/>
    </source>
</evidence>
<dbReference type="RefSeq" id="WP_072848348.1">
    <property type="nucleotide sequence ID" value="NZ_FRAH01000004.1"/>
</dbReference>
<accession>A0A1M6L6Z9</accession>
<dbReference type="InterPro" id="IPR029069">
    <property type="entry name" value="HotDog_dom_sf"/>
</dbReference>
<dbReference type="Pfam" id="PF03061">
    <property type="entry name" value="4HBT"/>
    <property type="match status" value="1"/>
</dbReference>
<sequence length="160" mass="17897">MNFNELPGLSQTQMEEWYHQAVTPNSSRLREGAIAKLEPKFVSCDFQAGEAVMEYEALEWELNPQSMVHGGIIITGFDTSLGMLCHYYAYPNVLTTVSLSSTFVRPIRMGDTMVFHSKIKSFGRSLVTLEGKVYLKSTGELAATATATFKILHHKVKTEI</sequence>
<reference evidence="4 5" key="1">
    <citation type="submission" date="2016-11" db="EMBL/GenBank/DDBJ databases">
        <authorList>
            <person name="Jaros S."/>
            <person name="Januszkiewicz K."/>
            <person name="Wedrychowicz H."/>
        </authorList>
    </citation>
    <scope>NUCLEOTIDE SEQUENCE [LARGE SCALE GENOMIC DNA]</scope>
    <source>
        <strain evidence="4 5">DSM 14214</strain>
    </source>
</reference>
<dbReference type="InterPro" id="IPR006683">
    <property type="entry name" value="Thioestr_dom"/>
</dbReference>
<evidence type="ECO:0000313" key="5">
    <source>
        <dbReference type="Proteomes" id="UP000183975"/>
    </source>
</evidence>
<dbReference type="CDD" id="cd03443">
    <property type="entry name" value="PaaI_thioesterase"/>
    <property type="match status" value="1"/>
</dbReference>
<proteinExistence type="inferred from homology"/>
<evidence type="ECO:0000259" key="3">
    <source>
        <dbReference type="Pfam" id="PF03061"/>
    </source>
</evidence>
<organism evidence="4 5">
    <name type="scientific">Anaerotignum lactatifermentans DSM 14214</name>
    <dbReference type="NCBI Taxonomy" id="1121323"/>
    <lineage>
        <taxon>Bacteria</taxon>
        <taxon>Bacillati</taxon>
        <taxon>Bacillota</taxon>
        <taxon>Clostridia</taxon>
        <taxon>Lachnospirales</taxon>
        <taxon>Anaerotignaceae</taxon>
        <taxon>Anaerotignum</taxon>
    </lineage>
</organism>
<protein>
    <submittedName>
        <fullName evidence="4">Acyl-coenzyme A thioesterase PaaI, contains HGG motif</fullName>
    </submittedName>
</protein>
<dbReference type="EMBL" id="FRAH01000004">
    <property type="protein sequence ID" value="SHJ66947.1"/>
    <property type="molecule type" value="Genomic_DNA"/>
</dbReference>
<dbReference type="GO" id="GO:0047617">
    <property type="term" value="F:fatty acyl-CoA hydrolase activity"/>
    <property type="evidence" value="ECO:0007669"/>
    <property type="project" value="InterPro"/>
</dbReference>
<dbReference type="PANTHER" id="PTHR21660:SF1">
    <property type="entry name" value="ACYL-COENZYME A THIOESTERASE 13"/>
    <property type="match status" value="1"/>
</dbReference>